<evidence type="ECO:0000256" key="6">
    <source>
        <dbReference type="ARBA" id="ARBA00022806"/>
    </source>
</evidence>
<dbReference type="InterPro" id="IPR049730">
    <property type="entry name" value="SNF2/RAD54-like_C"/>
</dbReference>
<dbReference type="Pfam" id="PF00271">
    <property type="entry name" value="Helicase_C"/>
    <property type="match status" value="1"/>
</dbReference>
<keyword evidence="5" id="KW-0378">Hydrolase</keyword>
<accession>A0AAD7YVS2</accession>
<dbReference type="PROSITE" id="PS51194">
    <property type="entry name" value="HELICASE_CTER"/>
    <property type="match status" value="1"/>
</dbReference>
<feature type="region of interest" description="Disordered" evidence="13">
    <location>
        <begin position="196"/>
        <end position="231"/>
    </location>
</feature>
<evidence type="ECO:0000256" key="7">
    <source>
        <dbReference type="ARBA" id="ARBA00022840"/>
    </source>
</evidence>
<dbReference type="SMART" id="SM00490">
    <property type="entry name" value="HELICc"/>
    <property type="match status" value="1"/>
</dbReference>
<evidence type="ECO:0000256" key="3">
    <source>
        <dbReference type="ARBA" id="ARBA00012551"/>
    </source>
</evidence>
<dbReference type="InterPro" id="IPR000330">
    <property type="entry name" value="SNF2_N"/>
</dbReference>
<keyword evidence="10" id="KW-0539">Nucleus</keyword>
<dbReference type="GO" id="GO:0003678">
    <property type="term" value="F:DNA helicase activity"/>
    <property type="evidence" value="ECO:0007669"/>
    <property type="project" value="UniProtKB-EC"/>
</dbReference>
<keyword evidence="4" id="KW-0547">Nucleotide-binding</keyword>
<dbReference type="EC" id="3.6.4.12" evidence="3"/>
<dbReference type="PANTHER" id="PTHR10799">
    <property type="entry name" value="SNF2/RAD54 HELICASE FAMILY"/>
    <property type="match status" value="1"/>
</dbReference>
<evidence type="ECO:0000256" key="4">
    <source>
        <dbReference type="ARBA" id="ARBA00022741"/>
    </source>
</evidence>
<dbReference type="PROSITE" id="PS51192">
    <property type="entry name" value="HELICASE_ATP_BIND_1"/>
    <property type="match status" value="1"/>
</dbReference>
<dbReference type="GO" id="GO:0005694">
    <property type="term" value="C:chromosome"/>
    <property type="evidence" value="ECO:0007669"/>
    <property type="project" value="UniProtKB-ARBA"/>
</dbReference>
<sequence>MSNGTSPSVISFLRQYRFQRKPNDPAGPSSPVTVTSAPSGSHINQNQNNKIRMAAPHTVVVNKTNGPIVYKRIRVQSSDSDDSASPAKKPAPAVELTAAVKERRFRNMLQMFPDISPMFVKNTLVKHGWNEERSRDELLMHDPETNDKGSTSTFFGAKAGGSGSQSIQRPYSNMGIVRVTSGPVKAAVAVRKPIEAKGGRARRGSSGSEDDDYGVRKGKDDRVYDSEDSDNEITDDLIGDKKKVFEFLNNSNMNELSLLSGCSQKKADAIMSLRPFKGWLDMVEKFNSNKTLSTELLNATQELLTTRNNIQRLMKKCIGLATQLESAVAAGAGRLKQPAILDESLTLAPYQLVGLNWLAVLHKQGVSGILADEMGLGKTVQVIAFLAHLKETGQARGTHLVVVPASTLDNWSSELARWCPALNVSKYYGHPEERRQLRIQYARGLNDVDVVLTTYTMVNSCPEERKMFRITPMHYVIYDEAHMLKNMSTQRYDNLLKIKSKHRLLLTGTPLQNNLLELMSLLCFVMPHMFSGKTDDLKSLFQKNVKSKTTKKTDSDNKEDDALPFEQSQIVQAKRIMKPFVLRRLKRDVLQDLPKKTNHRELCPMSERQGLLYKNLIASFSATDGSIHATTEQSGMAMMMDMRKLANHPCLLRYHYQDQQVRKIAARLARDPGYKENNEQYAWEDLMCLSDFQIHQLTLTHPCIRSYGLPEHLILDSGKFQKLDEMLPRLKSDDHRVLIFSQFTMMLDILEPYLTIRGYRYIRLDGSTNVTDRQDLIDQYNNSDIFVFLLSTKAGGLGINLTAADTVIIHDIDFNPYNDKQAEDRCHRMGQTRPVTIYRLLSIGTIEEGIYQVAQEKLNLEKHVTGADGMYLIDKLYVTLTYLMAVTIYRLLSIGTIEEGIYQVAQEKLNLEKHVTGADGMYLIDKLYVTLTYLMAVTIYRLLSIGTIEEGIYQVAQEKLNLEKHVTGADGMYLIDKLYVTLTYLMAVTIYRLLSIGTIEEGIYQVAQEKLNLEKHVTGADGMYLIDKLYVTLTYLMAVTIYRLLSIGTIEEGIYQVAQEKLNLEKHVTGADGMYLIDKLYVTLTYLMAVTIYRLLSIGTIEEGIYQVAQEKLNLEKHVTGADGMYLIDKLYVTLTYLMAVTIYRLLSIGTIEEGIYQVAQEKLNLEKHVTGADGMYLIDKLYVTLTYLMAVTIYRLLSIGTIEEGIYQVAQEKLNLEKHVTGADGMYLIDKLYVTLTYLMAVTIYRLLSIGTIEEGIYQVAQEKLNLEKHVTGADGMYLIDKLYVTLTYLMAVTIYRLLSIGTIEEGIYQVAQEKLNLEKHVTGADGMYLIDKLYVTLTYLMAVTIYRLLSIGTIEEGIYQVAQEKLNLEKHVTGADGMYLIDKLYVTLTYLMAVTIYRLLSIGTIEEGIYQVAQEKLNLEKHVTGADGMYLIDKLYVTLTYLMAVTIYRLLSIGTIEEGIYQVAQEKLNLEKHVTGADGMYLIDKLYVTLTYLMAVTIYRLLSIGTIEEGIYQVAQEKLNLEKHVTGADENDKTEQKNVVRLLSAALGLTSPGK</sequence>
<dbReference type="InterPro" id="IPR038718">
    <property type="entry name" value="SNF2-like_sf"/>
</dbReference>
<keyword evidence="9" id="KW-0238">DNA-binding</keyword>
<keyword evidence="6" id="KW-0347">Helicase</keyword>
<evidence type="ECO:0000256" key="9">
    <source>
        <dbReference type="ARBA" id="ARBA00023125"/>
    </source>
</evidence>
<reference evidence="16" key="1">
    <citation type="submission" date="2023-03" db="EMBL/GenBank/DDBJ databases">
        <title>Chromosome-level genomes of two armyworms, Mythimna separata and Mythimna loreyi, provide insights into the biosynthesis and reception of sex pheromones.</title>
        <authorList>
            <person name="Zhao H."/>
        </authorList>
    </citation>
    <scope>NUCLEOTIDE SEQUENCE</scope>
    <source>
        <strain evidence="16">BeijingLab</strain>
        <tissue evidence="16">Pupa</tissue>
    </source>
</reference>
<dbReference type="Pfam" id="PF00176">
    <property type="entry name" value="SNF2-rel_dom"/>
    <property type="match status" value="1"/>
</dbReference>
<dbReference type="GO" id="GO:0006325">
    <property type="term" value="P:chromatin organization"/>
    <property type="evidence" value="ECO:0007669"/>
    <property type="project" value="UniProtKB-KW"/>
</dbReference>
<evidence type="ECO:0000313" key="17">
    <source>
        <dbReference type="Proteomes" id="UP001231518"/>
    </source>
</evidence>
<evidence type="ECO:0000256" key="5">
    <source>
        <dbReference type="ARBA" id="ARBA00022801"/>
    </source>
</evidence>
<dbReference type="InterPro" id="IPR014001">
    <property type="entry name" value="Helicase_ATP-bd"/>
</dbReference>
<feature type="region of interest" description="Disordered" evidence="13">
    <location>
        <begin position="1"/>
        <end position="45"/>
    </location>
</feature>
<dbReference type="CDD" id="cd18793">
    <property type="entry name" value="SF2_C_SNF"/>
    <property type="match status" value="1"/>
</dbReference>
<organism evidence="16 17">
    <name type="scientific">Mythimna separata</name>
    <name type="common">Oriental armyworm</name>
    <name type="synonym">Pseudaletia separata</name>
    <dbReference type="NCBI Taxonomy" id="271217"/>
    <lineage>
        <taxon>Eukaryota</taxon>
        <taxon>Metazoa</taxon>
        <taxon>Ecdysozoa</taxon>
        <taxon>Arthropoda</taxon>
        <taxon>Hexapoda</taxon>
        <taxon>Insecta</taxon>
        <taxon>Pterygota</taxon>
        <taxon>Neoptera</taxon>
        <taxon>Endopterygota</taxon>
        <taxon>Lepidoptera</taxon>
        <taxon>Glossata</taxon>
        <taxon>Ditrysia</taxon>
        <taxon>Noctuoidea</taxon>
        <taxon>Noctuidae</taxon>
        <taxon>Noctuinae</taxon>
        <taxon>Hadenini</taxon>
        <taxon>Mythimna</taxon>
    </lineage>
</organism>
<dbReference type="GO" id="GO:0005524">
    <property type="term" value="F:ATP binding"/>
    <property type="evidence" value="ECO:0007669"/>
    <property type="project" value="UniProtKB-KW"/>
</dbReference>
<protein>
    <recommendedName>
        <fullName evidence="12">SWI/SNF-related matrix-associated actin-dependent regulator of chromatin subfamily A containing DEAD/H box 1 homolog</fullName>
        <ecNumber evidence="3">3.6.4.12</ecNumber>
    </recommendedName>
</protein>
<dbReference type="GO" id="GO:0003677">
    <property type="term" value="F:DNA binding"/>
    <property type="evidence" value="ECO:0007669"/>
    <property type="project" value="UniProtKB-KW"/>
</dbReference>
<feature type="domain" description="Helicase C-terminal" evidence="15">
    <location>
        <begin position="722"/>
        <end position="884"/>
    </location>
</feature>
<evidence type="ECO:0000256" key="8">
    <source>
        <dbReference type="ARBA" id="ARBA00022853"/>
    </source>
</evidence>
<dbReference type="SMART" id="SM00487">
    <property type="entry name" value="DEXDc"/>
    <property type="match status" value="1"/>
</dbReference>
<evidence type="ECO:0000313" key="16">
    <source>
        <dbReference type="EMBL" id="KAJ8731149.1"/>
    </source>
</evidence>
<comment type="function">
    <text evidence="11">DNA helicase that possesses intrinsic ATP-dependent nucleosome-remodeling activity and is both required for DNA repair and heterochromatin organization. Promotes DNA end resection of double-strand breaks (DSBs) following DNA damage: probably acts by weakening histone DNA interactions in nucleosomes flanking DSBs.</text>
</comment>
<evidence type="ECO:0000259" key="15">
    <source>
        <dbReference type="PROSITE" id="PS51194"/>
    </source>
</evidence>
<keyword evidence="7" id="KW-0067">ATP-binding</keyword>
<evidence type="ECO:0000256" key="2">
    <source>
        <dbReference type="ARBA" id="ARBA00007025"/>
    </source>
</evidence>
<keyword evidence="8" id="KW-0156">Chromatin regulator</keyword>
<dbReference type="InterPro" id="IPR027417">
    <property type="entry name" value="P-loop_NTPase"/>
</dbReference>
<dbReference type="EMBL" id="JARGEI010000005">
    <property type="protein sequence ID" value="KAJ8731149.1"/>
    <property type="molecule type" value="Genomic_DNA"/>
</dbReference>
<keyword evidence="17" id="KW-1185">Reference proteome</keyword>
<evidence type="ECO:0000256" key="10">
    <source>
        <dbReference type="ARBA" id="ARBA00023242"/>
    </source>
</evidence>
<evidence type="ECO:0000256" key="13">
    <source>
        <dbReference type="SAM" id="MobiDB-lite"/>
    </source>
</evidence>
<evidence type="ECO:0000256" key="1">
    <source>
        <dbReference type="ARBA" id="ARBA00004123"/>
    </source>
</evidence>
<evidence type="ECO:0000256" key="12">
    <source>
        <dbReference type="ARBA" id="ARBA00069890"/>
    </source>
</evidence>
<feature type="compositionally biased region" description="Low complexity" evidence="13">
    <location>
        <begin position="27"/>
        <end position="41"/>
    </location>
</feature>
<comment type="caution">
    <text evidence="16">The sequence shown here is derived from an EMBL/GenBank/DDBJ whole genome shotgun (WGS) entry which is preliminary data.</text>
</comment>
<evidence type="ECO:0000256" key="11">
    <source>
        <dbReference type="ARBA" id="ARBA00059294"/>
    </source>
</evidence>
<dbReference type="GO" id="GO:0005634">
    <property type="term" value="C:nucleus"/>
    <property type="evidence" value="ECO:0007669"/>
    <property type="project" value="UniProtKB-SubCell"/>
</dbReference>
<dbReference type="InterPro" id="IPR001650">
    <property type="entry name" value="Helicase_C-like"/>
</dbReference>
<dbReference type="SUPFAM" id="SSF52540">
    <property type="entry name" value="P-loop containing nucleoside triphosphate hydrolases"/>
    <property type="match status" value="2"/>
</dbReference>
<dbReference type="Gene3D" id="3.40.50.10810">
    <property type="entry name" value="Tandem AAA-ATPase domain"/>
    <property type="match status" value="1"/>
</dbReference>
<gene>
    <name evidence="16" type="ORF">PYW07_004313</name>
</gene>
<dbReference type="GO" id="GO:0016787">
    <property type="term" value="F:hydrolase activity"/>
    <property type="evidence" value="ECO:0007669"/>
    <property type="project" value="UniProtKB-KW"/>
</dbReference>
<dbReference type="FunFam" id="3.40.50.10810:FF:000014">
    <property type="entry name" value="SWI/SNF-related matrix-associated actin-dependent regulator of chromatin subfamily A containing DEAD/H box 1"/>
    <property type="match status" value="1"/>
</dbReference>
<dbReference type="Proteomes" id="UP001231518">
    <property type="component" value="Chromosome 16"/>
</dbReference>
<feature type="domain" description="Helicase ATP-binding" evidence="14">
    <location>
        <begin position="359"/>
        <end position="528"/>
    </location>
</feature>
<comment type="subcellular location">
    <subcellularLocation>
        <location evidence="1">Nucleus</location>
    </subcellularLocation>
</comment>
<proteinExistence type="inferred from homology"/>
<comment type="similarity">
    <text evidence="2">Belongs to the SNF2/RAD54 helicase family.</text>
</comment>
<dbReference type="Gene3D" id="3.40.50.300">
    <property type="entry name" value="P-loop containing nucleotide triphosphate hydrolases"/>
    <property type="match status" value="2"/>
</dbReference>
<evidence type="ECO:0000259" key="14">
    <source>
        <dbReference type="PROSITE" id="PS51192"/>
    </source>
</evidence>
<feature type="compositionally biased region" description="Basic and acidic residues" evidence="13">
    <location>
        <begin position="213"/>
        <end position="225"/>
    </location>
</feature>
<name>A0AAD7YVS2_MYTSE</name>